<comment type="subcellular location">
    <subcellularLocation>
        <location evidence="1">Cell membrane</location>
        <topology evidence="1">Multi-pass membrane protein</topology>
    </subcellularLocation>
</comment>
<dbReference type="GO" id="GO:0005524">
    <property type="term" value="F:ATP binding"/>
    <property type="evidence" value="ECO:0007669"/>
    <property type="project" value="UniProtKB-KW"/>
</dbReference>
<evidence type="ECO:0000313" key="13">
    <source>
        <dbReference type="Proteomes" id="UP000198761"/>
    </source>
</evidence>
<accession>A0A1H8C8F5</accession>
<dbReference type="InterPro" id="IPR027417">
    <property type="entry name" value="P-loop_NTPase"/>
</dbReference>
<dbReference type="GO" id="GO:0140359">
    <property type="term" value="F:ABC-type transporter activity"/>
    <property type="evidence" value="ECO:0007669"/>
    <property type="project" value="InterPro"/>
</dbReference>
<dbReference type="STRING" id="933059.SAMN04488103_102398"/>
<feature type="domain" description="ABC transmembrane type-1" evidence="11">
    <location>
        <begin position="44"/>
        <end position="333"/>
    </location>
</feature>
<dbReference type="SUPFAM" id="SSF52540">
    <property type="entry name" value="P-loop containing nucleoside triphosphate hydrolases"/>
    <property type="match status" value="1"/>
</dbReference>
<evidence type="ECO:0000256" key="8">
    <source>
        <dbReference type="SAM" id="MobiDB-lite"/>
    </source>
</evidence>
<keyword evidence="4" id="KW-0547">Nucleotide-binding</keyword>
<name>A0A1H8C8F5_9RHOB</name>
<feature type="transmembrane region" description="Helical" evidence="9">
    <location>
        <begin position="310"/>
        <end position="328"/>
    </location>
</feature>
<keyword evidence="2" id="KW-0813">Transport</keyword>
<feature type="domain" description="ABC transporter" evidence="10">
    <location>
        <begin position="367"/>
        <end position="601"/>
    </location>
</feature>
<evidence type="ECO:0000259" key="10">
    <source>
        <dbReference type="PROSITE" id="PS50893"/>
    </source>
</evidence>
<dbReference type="Gene3D" id="3.40.50.300">
    <property type="entry name" value="P-loop containing nucleotide triphosphate hydrolases"/>
    <property type="match status" value="1"/>
</dbReference>
<dbReference type="InterPro" id="IPR003593">
    <property type="entry name" value="AAA+_ATPase"/>
</dbReference>
<evidence type="ECO:0000256" key="4">
    <source>
        <dbReference type="ARBA" id="ARBA00022741"/>
    </source>
</evidence>
<dbReference type="CDD" id="cd03253">
    <property type="entry name" value="ABCC_ATM1_transporter"/>
    <property type="match status" value="1"/>
</dbReference>
<dbReference type="InterPro" id="IPR017871">
    <property type="entry name" value="ABC_transporter-like_CS"/>
</dbReference>
<dbReference type="GO" id="GO:0016887">
    <property type="term" value="F:ATP hydrolysis activity"/>
    <property type="evidence" value="ECO:0007669"/>
    <property type="project" value="InterPro"/>
</dbReference>
<dbReference type="SMART" id="SM00382">
    <property type="entry name" value="AAA"/>
    <property type="match status" value="1"/>
</dbReference>
<evidence type="ECO:0000256" key="6">
    <source>
        <dbReference type="ARBA" id="ARBA00022989"/>
    </source>
</evidence>
<keyword evidence="3 9" id="KW-0812">Transmembrane</keyword>
<keyword evidence="13" id="KW-1185">Reference proteome</keyword>
<feature type="transmembrane region" description="Helical" evidence="9">
    <location>
        <begin position="43"/>
        <end position="64"/>
    </location>
</feature>
<reference evidence="12 13" key="1">
    <citation type="submission" date="2016-10" db="EMBL/GenBank/DDBJ databases">
        <authorList>
            <person name="de Groot N.N."/>
        </authorList>
    </citation>
    <scope>NUCLEOTIDE SEQUENCE [LARGE SCALE GENOMIC DNA]</scope>
    <source>
        <strain evidence="12 13">DSM 3857</strain>
    </source>
</reference>
<dbReference type="PANTHER" id="PTHR24221">
    <property type="entry name" value="ATP-BINDING CASSETTE SUB-FAMILY B"/>
    <property type="match status" value="1"/>
</dbReference>
<keyword evidence="7 9" id="KW-0472">Membrane</keyword>
<gene>
    <name evidence="12" type="ORF">SAMN04488103_102398</name>
</gene>
<dbReference type="Pfam" id="PF00664">
    <property type="entry name" value="ABC_membrane"/>
    <property type="match status" value="1"/>
</dbReference>
<evidence type="ECO:0000256" key="7">
    <source>
        <dbReference type="ARBA" id="ARBA00023136"/>
    </source>
</evidence>
<dbReference type="PANTHER" id="PTHR24221:SF402">
    <property type="entry name" value="IRON-SULFUR CLUSTERS TRANSPORTER ABCB7, MITOCHONDRIAL"/>
    <property type="match status" value="1"/>
</dbReference>
<dbReference type="RefSeq" id="WP_091298317.1">
    <property type="nucleotide sequence ID" value="NZ_FOCE01000002.1"/>
</dbReference>
<dbReference type="InterPro" id="IPR039421">
    <property type="entry name" value="Type_1_exporter"/>
</dbReference>
<dbReference type="FunFam" id="3.40.50.300:FF:000186">
    <property type="entry name" value="ATP-binding cassette sub-family B member 7, mitochondrial"/>
    <property type="match status" value="1"/>
</dbReference>
<evidence type="ECO:0000256" key="1">
    <source>
        <dbReference type="ARBA" id="ARBA00004651"/>
    </source>
</evidence>
<evidence type="ECO:0000256" key="3">
    <source>
        <dbReference type="ARBA" id="ARBA00022692"/>
    </source>
</evidence>
<keyword evidence="6 9" id="KW-1133">Transmembrane helix</keyword>
<keyword evidence="5 12" id="KW-0067">ATP-binding</keyword>
<evidence type="ECO:0000313" key="12">
    <source>
        <dbReference type="EMBL" id="SEM90377.1"/>
    </source>
</evidence>
<evidence type="ECO:0000259" key="11">
    <source>
        <dbReference type="PROSITE" id="PS50929"/>
    </source>
</evidence>
<dbReference type="GO" id="GO:0006879">
    <property type="term" value="P:intracellular iron ion homeostasis"/>
    <property type="evidence" value="ECO:0007669"/>
    <property type="project" value="TreeGrafter"/>
</dbReference>
<dbReference type="Gene3D" id="1.20.1560.10">
    <property type="entry name" value="ABC transporter type 1, transmembrane domain"/>
    <property type="match status" value="1"/>
</dbReference>
<feature type="transmembrane region" description="Helical" evidence="9">
    <location>
        <begin position="76"/>
        <end position="96"/>
    </location>
</feature>
<organism evidence="12 13">
    <name type="scientific">Gemmobacter aquatilis</name>
    <dbReference type="NCBI Taxonomy" id="933059"/>
    <lineage>
        <taxon>Bacteria</taxon>
        <taxon>Pseudomonadati</taxon>
        <taxon>Pseudomonadota</taxon>
        <taxon>Alphaproteobacteria</taxon>
        <taxon>Rhodobacterales</taxon>
        <taxon>Paracoccaceae</taxon>
        <taxon>Gemmobacter</taxon>
    </lineage>
</organism>
<dbReference type="AlphaFoldDB" id="A0A1H8C8F5"/>
<proteinExistence type="predicted"/>
<dbReference type="CDD" id="cd18582">
    <property type="entry name" value="ABC_6TM_ATM1_ABCB7"/>
    <property type="match status" value="1"/>
</dbReference>
<dbReference type="Proteomes" id="UP000198761">
    <property type="component" value="Unassembled WGS sequence"/>
</dbReference>
<sequence length="641" mass="70053">MRRMTSTATSADAGTPATSGWVTIRRVLPYLWPKGETWVKQRVVLALAMLVMAKIVSVTTPFFYKAAVDRLAGDAPSGAFLMGLTAVALTLAYGLARLGAVAFGELRDAIFVKVGQRALRKLALETFTHMHRLSLRYHITRKTGGLSRIIERGVKGVDFLLRFMLFSIGPLILELTMVSIIFAVMFGWQYMAVVVITIALYVAFTFKVTEWRVQIRRKMNDQDTDANQKAIDSLLNFETVRYFGAANREAARYDRAMEGYEQAAVKTGQSLSFLNAGQAFLITTGLVIVMVMAAQGVQAGQLTVGDFVMVNAYMIQITMPLNFLGTVYREIRQALVDMGQMFGLLLQPAEINDKPGAAKLAVTGGHVRFEDVRFAYDAERPILKGITLDVPAGQTVALVGPSGSGKSTVGRLLFRFYDVTGGAVTIDGQDIRDVTQDSLHAQIGVVPQDTVLFNDTIYYNIAYGRPEASRAEVEGAARAAKIHDFIQSLPDGYDTTVGERGLKLSGGEKQRVGIARTLLKNPPILLLDEATSALDTQTESDIQASLREMGQGRTVITIAHRLSTIADADRIVVLEAGRVLEEGTHEALLAQGGRYAAMWARQAEADADESHPYEPSPEPVGESKDVSSLPKDGRFNWAVKV</sequence>
<evidence type="ECO:0000256" key="2">
    <source>
        <dbReference type="ARBA" id="ARBA00022448"/>
    </source>
</evidence>
<feature type="transmembrane region" description="Helical" evidence="9">
    <location>
        <begin position="279"/>
        <end position="298"/>
    </location>
</feature>
<dbReference type="Pfam" id="PF00005">
    <property type="entry name" value="ABC_tran"/>
    <property type="match status" value="1"/>
</dbReference>
<feature type="region of interest" description="Disordered" evidence="8">
    <location>
        <begin position="603"/>
        <end position="641"/>
    </location>
</feature>
<feature type="transmembrane region" description="Helical" evidence="9">
    <location>
        <begin position="159"/>
        <end position="184"/>
    </location>
</feature>
<dbReference type="SUPFAM" id="SSF90123">
    <property type="entry name" value="ABC transporter transmembrane region"/>
    <property type="match status" value="1"/>
</dbReference>
<dbReference type="PROSITE" id="PS50893">
    <property type="entry name" value="ABC_TRANSPORTER_2"/>
    <property type="match status" value="1"/>
</dbReference>
<dbReference type="InterPro" id="IPR036640">
    <property type="entry name" value="ABC1_TM_sf"/>
</dbReference>
<evidence type="ECO:0000256" key="9">
    <source>
        <dbReference type="SAM" id="Phobius"/>
    </source>
</evidence>
<dbReference type="InterPro" id="IPR003439">
    <property type="entry name" value="ABC_transporter-like_ATP-bd"/>
</dbReference>
<protein>
    <submittedName>
        <fullName evidence="12">ATP-binding cassette, subfamily B</fullName>
    </submittedName>
</protein>
<dbReference type="GO" id="GO:0005886">
    <property type="term" value="C:plasma membrane"/>
    <property type="evidence" value="ECO:0007669"/>
    <property type="project" value="UniProtKB-SubCell"/>
</dbReference>
<dbReference type="PROSITE" id="PS00211">
    <property type="entry name" value="ABC_TRANSPORTER_1"/>
    <property type="match status" value="1"/>
</dbReference>
<dbReference type="InterPro" id="IPR011527">
    <property type="entry name" value="ABC1_TM_dom"/>
</dbReference>
<feature type="transmembrane region" description="Helical" evidence="9">
    <location>
        <begin position="190"/>
        <end position="209"/>
    </location>
</feature>
<dbReference type="EMBL" id="FOCE01000002">
    <property type="protein sequence ID" value="SEM90377.1"/>
    <property type="molecule type" value="Genomic_DNA"/>
</dbReference>
<dbReference type="PROSITE" id="PS50929">
    <property type="entry name" value="ABC_TM1F"/>
    <property type="match status" value="1"/>
</dbReference>
<evidence type="ECO:0000256" key="5">
    <source>
        <dbReference type="ARBA" id="ARBA00022840"/>
    </source>
</evidence>
<dbReference type="OrthoDB" id="9808328at2"/>